<dbReference type="Proteomes" id="UP000293902">
    <property type="component" value="Chromosome"/>
</dbReference>
<name>A0ABX5RFI9_9BACT</name>
<dbReference type="EMBL" id="CP036313">
    <property type="protein sequence ID" value="QBH13657.1"/>
    <property type="molecule type" value="Genomic_DNA"/>
</dbReference>
<sequence length="84" mass="9416">MIQYGKIGVSQPLAQIAIRFRVVFNHVNRVKPLANGVCQNIAKKFDIQYRSVAPWHDQSPYKSGRSDGGYIRCLGIKITGILDV</sequence>
<protein>
    <submittedName>
        <fullName evidence="1">Uncharacterized protein</fullName>
    </submittedName>
</protein>
<gene>
    <name evidence="1" type="ORF">EYB58_12430</name>
</gene>
<evidence type="ECO:0000313" key="1">
    <source>
        <dbReference type="EMBL" id="QBH13657.1"/>
    </source>
</evidence>
<reference evidence="1 2" key="1">
    <citation type="submission" date="2019-02" db="EMBL/GenBank/DDBJ databases">
        <title>Complete genome sequence of Desulfobacter hydrogenophilus AcRS1.</title>
        <authorList>
            <person name="Marietou A."/>
            <person name="Lund M.B."/>
            <person name="Marshall I.P.G."/>
            <person name="Schreiber L."/>
            <person name="Jorgensen B."/>
        </authorList>
    </citation>
    <scope>NUCLEOTIDE SEQUENCE [LARGE SCALE GENOMIC DNA]</scope>
    <source>
        <strain evidence="1 2">AcRS1</strain>
    </source>
</reference>
<organism evidence="1 2">
    <name type="scientific">Desulfobacter hydrogenophilus</name>
    <dbReference type="NCBI Taxonomy" id="2291"/>
    <lineage>
        <taxon>Bacteria</taxon>
        <taxon>Pseudomonadati</taxon>
        <taxon>Thermodesulfobacteriota</taxon>
        <taxon>Desulfobacteria</taxon>
        <taxon>Desulfobacterales</taxon>
        <taxon>Desulfobacteraceae</taxon>
        <taxon>Desulfobacter</taxon>
    </lineage>
</organism>
<accession>A0ABX5RFI9</accession>
<evidence type="ECO:0000313" key="2">
    <source>
        <dbReference type="Proteomes" id="UP000293902"/>
    </source>
</evidence>
<keyword evidence="2" id="KW-1185">Reference proteome</keyword>
<dbReference type="RefSeq" id="WP_131072058.1">
    <property type="nucleotide sequence ID" value="NZ_CP036313.1"/>
</dbReference>
<proteinExistence type="predicted"/>